<dbReference type="SUPFAM" id="SSF53474">
    <property type="entry name" value="alpha/beta-Hydrolases"/>
    <property type="match status" value="1"/>
</dbReference>
<dbReference type="Pfam" id="PF12695">
    <property type="entry name" value="Abhydrolase_5"/>
    <property type="match status" value="1"/>
</dbReference>
<feature type="transmembrane region" description="Helical" evidence="2">
    <location>
        <begin position="35"/>
        <end position="57"/>
    </location>
</feature>
<evidence type="ECO:0000259" key="3">
    <source>
        <dbReference type="Pfam" id="PF12695"/>
    </source>
</evidence>
<evidence type="ECO:0000313" key="4">
    <source>
        <dbReference type="EMBL" id="TGO04413.1"/>
    </source>
</evidence>
<dbReference type="GO" id="GO:0016787">
    <property type="term" value="F:hydrolase activity"/>
    <property type="evidence" value="ECO:0007669"/>
    <property type="project" value="InterPro"/>
</dbReference>
<keyword evidence="2" id="KW-0812">Transmembrane</keyword>
<keyword evidence="2" id="KW-0472">Membrane</keyword>
<dbReference type="Proteomes" id="UP000297318">
    <property type="component" value="Unassembled WGS sequence"/>
</dbReference>
<reference evidence="4 5" key="1">
    <citation type="submission" date="2018-11" db="EMBL/GenBank/DDBJ databases">
        <title>Complete genome sequencing of the Actinobacteria Serinibacter sp. K3-2.</title>
        <authorList>
            <person name="Rakitin A.L."/>
            <person name="Beletsky A.V."/>
            <person name="Mardanov A.V."/>
            <person name="Ravin N.V."/>
            <person name="Gromova A.S."/>
            <person name="Filippova S.N."/>
            <person name="Gal'Chenko V.F."/>
        </authorList>
    </citation>
    <scope>NUCLEOTIDE SEQUENCE [LARGE SCALE GENOMIC DNA]</scope>
    <source>
        <strain evidence="4 5">K3-2</strain>
    </source>
</reference>
<name>A0A4Z1E1L2_9MICO</name>
<protein>
    <recommendedName>
        <fullName evidence="3">Alpha/beta hydrolase fold-5 domain-containing protein</fullName>
    </recommendedName>
</protein>
<evidence type="ECO:0000256" key="2">
    <source>
        <dbReference type="SAM" id="Phobius"/>
    </source>
</evidence>
<evidence type="ECO:0000313" key="5">
    <source>
        <dbReference type="Proteomes" id="UP000297318"/>
    </source>
</evidence>
<dbReference type="RefSeq" id="WP_135850011.1">
    <property type="nucleotide sequence ID" value="NZ_RHPJ01000003.1"/>
</dbReference>
<comment type="caution">
    <text evidence="4">The sequence shown here is derived from an EMBL/GenBank/DDBJ whole genome shotgun (WGS) entry which is preliminary data.</text>
</comment>
<gene>
    <name evidence="4" type="ORF">SERN_2006</name>
</gene>
<dbReference type="InterPro" id="IPR029058">
    <property type="entry name" value="AB_hydrolase_fold"/>
</dbReference>
<evidence type="ECO:0000256" key="1">
    <source>
        <dbReference type="SAM" id="MobiDB-lite"/>
    </source>
</evidence>
<dbReference type="OrthoDB" id="9780932at2"/>
<proteinExistence type="predicted"/>
<dbReference type="EMBL" id="RHPJ01000003">
    <property type="protein sequence ID" value="TGO04413.1"/>
    <property type="molecule type" value="Genomic_DNA"/>
</dbReference>
<dbReference type="AlphaFoldDB" id="A0A4Z1E1L2"/>
<dbReference type="Gene3D" id="3.40.50.1820">
    <property type="entry name" value="alpha/beta hydrolase"/>
    <property type="match status" value="1"/>
</dbReference>
<dbReference type="InterPro" id="IPR029059">
    <property type="entry name" value="AB_hydrolase_5"/>
</dbReference>
<keyword evidence="5" id="KW-1185">Reference proteome</keyword>
<feature type="domain" description="Alpha/beta hydrolase fold-5" evidence="3">
    <location>
        <begin position="100"/>
        <end position="259"/>
    </location>
</feature>
<sequence length="277" mass="28644">MSDPVAGLGRGDGSVADEGGTTRPGRRRRRRLLRILRVLGLTLVAVLVLGTGAFLLWANDTFAADPAALAVVTDDPRVELEHRDGVVVMTPTGESDGVGLVFLAGAKVDADAYAATFREAVARGTTVVIVQPFLNLAILERRPLSAFTDEAPDVESWAVGGHSMGGVKACSYAEDDGVDALVLLASYCSLGDLSDRTDLTALSVSGTADGLVSVADLDGSMPLMPADTTRVRLDGVSHAQFGAYGDQPGDGTPSVSDDEARVLVDEALLPVLVPSGG</sequence>
<keyword evidence="2" id="KW-1133">Transmembrane helix</keyword>
<feature type="region of interest" description="Disordered" evidence="1">
    <location>
        <begin position="1"/>
        <end position="24"/>
    </location>
</feature>
<accession>A0A4Z1E1L2</accession>
<organism evidence="4 5">
    <name type="scientific">Serinibacter arcticus</name>
    <dbReference type="NCBI Taxonomy" id="1655435"/>
    <lineage>
        <taxon>Bacteria</taxon>
        <taxon>Bacillati</taxon>
        <taxon>Actinomycetota</taxon>
        <taxon>Actinomycetes</taxon>
        <taxon>Micrococcales</taxon>
        <taxon>Beutenbergiaceae</taxon>
        <taxon>Serinibacter</taxon>
    </lineage>
</organism>